<dbReference type="EMBL" id="FNQJ01000018">
    <property type="protein sequence ID" value="SEA57424.1"/>
    <property type="molecule type" value="Genomic_DNA"/>
</dbReference>
<organism evidence="2 3">
    <name type="scientific">Acidovorax soli</name>
    <dbReference type="NCBI Taxonomy" id="592050"/>
    <lineage>
        <taxon>Bacteria</taxon>
        <taxon>Pseudomonadati</taxon>
        <taxon>Pseudomonadota</taxon>
        <taxon>Betaproteobacteria</taxon>
        <taxon>Burkholderiales</taxon>
        <taxon>Comamonadaceae</taxon>
        <taxon>Acidovorax</taxon>
    </lineage>
</organism>
<feature type="compositionally biased region" description="Basic and acidic residues" evidence="1">
    <location>
        <begin position="39"/>
        <end position="49"/>
    </location>
</feature>
<name>A0A1H4CAM7_9BURK</name>
<evidence type="ECO:0000256" key="1">
    <source>
        <dbReference type="SAM" id="MobiDB-lite"/>
    </source>
</evidence>
<dbReference type="STRING" id="592050.SAMN05421875_11831"/>
<gene>
    <name evidence="2" type="ORF">SAMN05421875_11831</name>
</gene>
<dbReference type="Proteomes" id="UP000199002">
    <property type="component" value="Unassembled WGS sequence"/>
</dbReference>
<feature type="compositionally biased region" description="Basic and acidic residues" evidence="1">
    <location>
        <begin position="10"/>
        <end position="32"/>
    </location>
</feature>
<sequence length="61" mass="6996">MVTMVTMAAVHEDMHQRAGEKQEKRQRPDNVREVFCPQEIRRHGTDHHKAYGIARTPEAGG</sequence>
<reference evidence="3" key="1">
    <citation type="submission" date="2016-10" db="EMBL/GenBank/DDBJ databases">
        <authorList>
            <person name="Varghese N."/>
            <person name="Submissions S."/>
        </authorList>
    </citation>
    <scope>NUCLEOTIDE SEQUENCE [LARGE SCALE GENOMIC DNA]</scope>
    <source>
        <strain evidence="3">DSM 25157</strain>
    </source>
</reference>
<accession>A0A1H4CAM7</accession>
<dbReference type="AlphaFoldDB" id="A0A1H4CAM7"/>
<feature type="region of interest" description="Disordered" evidence="1">
    <location>
        <begin position="1"/>
        <end position="61"/>
    </location>
</feature>
<proteinExistence type="predicted"/>
<protein>
    <submittedName>
        <fullName evidence="2">Uncharacterized protein</fullName>
    </submittedName>
</protein>
<evidence type="ECO:0000313" key="3">
    <source>
        <dbReference type="Proteomes" id="UP000199002"/>
    </source>
</evidence>
<evidence type="ECO:0000313" key="2">
    <source>
        <dbReference type="EMBL" id="SEA57424.1"/>
    </source>
</evidence>
<keyword evidence="3" id="KW-1185">Reference proteome</keyword>